<gene>
    <name evidence="1" type="ORF">P344_02175</name>
</gene>
<accession>W6AKG5</accession>
<reference evidence="1 2" key="1">
    <citation type="submission" date="2013-09" db="EMBL/GenBank/DDBJ databases">
        <title>Complete genome sequence of Spiroplasma mirum suckling mouse cataract agent.</title>
        <authorList>
            <person name="Landry C.A."/>
            <person name="Bastian F.O."/>
            <person name="Thune R.L."/>
        </authorList>
    </citation>
    <scope>NUCLEOTIDE SEQUENCE [LARGE SCALE GENOMIC DNA]</scope>
    <source>
        <strain evidence="1 2">SMCA</strain>
    </source>
</reference>
<organism evidence="1 2">
    <name type="scientific">Spiroplasma mirum ATCC 29335</name>
    <dbReference type="NCBI Taxonomy" id="838561"/>
    <lineage>
        <taxon>Bacteria</taxon>
        <taxon>Bacillati</taxon>
        <taxon>Mycoplasmatota</taxon>
        <taxon>Mollicutes</taxon>
        <taxon>Entomoplasmatales</taxon>
        <taxon>Spiroplasmataceae</taxon>
        <taxon>Spiroplasma</taxon>
    </lineage>
</organism>
<dbReference type="Proteomes" id="UP000019260">
    <property type="component" value="Chromosome"/>
</dbReference>
<dbReference type="KEGG" id="smia:P344_02175"/>
<dbReference type="GO" id="GO:0008982">
    <property type="term" value="F:protein-N(PI)-phosphohistidine-sugar phosphotransferase activity"/>
    <property type="evidence" value="ECO:0007669"/>
    <property type="project" value="InterPro"/>
</dbReference>
<dbReference type="PATRIC" id="fig|838561.3.peg.417"/>
<dbReference type="GO" id="GO:0009401">
    <property type="term" value="P:phosphoenolpyruvate-dependent sugar phosphotransferase system"/>
    <property type="evidence" value="ECO:0007669"/>
    <property type="project" value="InterPro"/>
</dbReference>
<dbReference type="OrthoDB" id="9769191at2"/>
<dbReference type="EMBL" id="CP006720">
    <property type="protein sequence ID" value="AHI57783.1"/>
    <property type="molecule type" value="Genomic_DNA"/>
</dbReference>
<name>W6AKG5_9MOLU</name>
<dbReference type="RefSeq" id="WP_081717380.1">
    <property type="nucleotide sequence ID" value="NZ_CP002082.1"/>
</dbReference>
<evidence type="ECO:0008006" key="3">
    <source>
        <dbReference type="Google" id="ProtNLM"/>
    </source>
</evidence>
<evidence type="ECO:0000313" key="2">
    <source>
        <dbReference type="Proteomes" id="UP000019260"/>
    </source>
</evidence>
<dbReference type="InterPro" id="IPR036878">
    <property type="entry name" value="Glu_permease_IIB"/>
</dbReference>
<dbReference type="HOGENOM" id="CLU_3173361_0_0_14"/>
<sequence length="47" mass="5221">MVKDAKQTAKDLIDVIKADNVISYTNCLTRLQLNIKANATFGINIKI</sequence>
<keyword evidence="2" id="KW-1185">Reference proteome</keyword>
<proteinExistence type="predicted"/>
<dbReference type="Gene3D" id="3.30.1360.60">
    <property type="entry name" value="Glucose permease domain IIB"/>
    <property type="match status" value="1"/>
</dbReference>
<protein>
    <recommendedName>
        <fullName evidence="3">PTS EIIB type-1 domain-containing protein</fullName>
    </recommendedName>
</protein>
<dbReference type="AlphaFoldDB" id="W6AKG5"/>
<evidence type="ECO:0000313" key="1">
    <source>
        <dbReference type="EMBL" id="AHI57783.1"/>
    </source>
</evidence>